<protein>
    <submittedName>
        <fullName evidence="6">Amino acid ABC transporter substrate-binding protein</fullName>
    </submittedName>
</protein>
<comment type="subcellular location">
    <subcellularLocation>
        <location evidence="1">Cell envelope</location>
    </subcellularLocation>
</comment>
<accession>A0A0R1RLE0</accession>
<evidence type="ECO:0000256" key="1">
    <source>
        <dbReference type="ARBA" id="ARBA00004196"/>
    </source>
</evidence>
<comment type="caution">
    <text evidence="6">The sequence shown here is derived from an EMBL/GenBank/DDBJ whole genome shotgun (WGS) entry which is preliminary data.</text>
</comment>
<dbReference type="InterPro" id="IPR001638">
    <property type="entry name" value="Solute-binding_3/MltF_N"/>
</dbReference>
<proteinExistence type="inferred from homology"/>
<dbReference type="AlphaFoldDB" id="A0A0R1RLE0"/>
<reference evidence="6 7" key="1">
    <citation type="journal article" date="2015" name="Genome Announc.">
        <title>Expanding the biotechnology potential of lactobacilli through comparative genomics of 213 strains and associated genera.</title>
        <authorList>
            <person name="Sun Z."/>
            <person name="Harris H.M."/>
            <person name="McCann A."/>
            <person name="Guo C."/>
            <person name="Argimon S."/>
            <person name="Zhang W."/>
            <person name="Yang X."/>
            <person name="Jeffery I.B."/>
            <person name="Cooney J.C."/>
            <person name="Kagawa T.F."/>
            <person name="Liu W."/>
            <person name="Song Y."/>
            <person name="Salvetti E."/>
            <person name="Wrobel A."/>
            <person name="Rasinkangas P."/>
            <person name="Parkhill J."/>
            <person name="Rea M.C."/>
            <person name="O'Sullivan O."/>
            <person name="Ritari J."/>
            <person name="Douillard F.P."/>
            <person name="Paul Ross R."/>
            <person name="Yang R."/>
            <person name="Briner A.E."/>
            <person name="Felis G.E."/>
            <person name="de Vos W.M."/>
            <person name="Barrangou R."/>
            <person name="Klaenhammer T.R."/>
            <person name="Caufield P.W."/>
            <person name="Cui Y."/>
            <person name="Zhang H."/>
            <person name="O'Toole P.W."/>
        </authorList>
    </citation>
    <scope>NUCLEOTIDE SEQUENCE [LARGE SCALE GENOMIC DNA]</scope>
    <source>
        <strain evidence="6 7">DSM 15707</strain>
    </source>
</reference>
<evidence type="ECO:0000256" key="4">
    <source>
        <dbReference type="RuleBase" id="RU003744"/>
    </source>
</evidence>
<evidence type="ECO:0000256" key="3">
    <source>
        <dbReference type="ARBA" id="ARBA00022729"/>
    </source>
</evidence>
<dbReference type="PROSITE" id="PS01039">
    <property type="entry name" value="SBP_BACTERIAL_3"/>
    <property type="match status" value="1"/>
</dbReference>
<dbReference type="EMBL" id="AZFE01000031">
    <property type="protein sequence ID" value="KRL55498.1"/>
    <property type="molecule type" value="Genomic_DNA"/>
</dbReference>
<keyword evidence="7" id="KW-1185">Reference proteome</keyword>
<dbReference type="GO" id="GO:0030313">
    <property type="term" value="C:cell envelope"/>
    <property type="evidence" value="ECO:0007669"/>
    <property type="project" value="UniProtKB-SubCell"/>
</dbReference>
<sequence>MEDLVDMKKWLKITGITALSLLLMVTLSACGKSSSSDSVQLKTKGTLTVGLEGTYSPYSYRENGKLKGFEVELAQDVAKKMGYKVKFVPTKWDSLIAGLGSKKFDVVFNNVTITNARAKKFSFTDPYIYSREVLITQKDNTTINNIDDIKGKKIVAGVGTNNETVAQKFGAKVVSSSEFTSALNLVKEGRADGNLNAREAYLSYLKDNPSAANEFKYTVIPTNKVKSAKIAGLVNKQNPALTKKINKALKELKADGTLKKLSVKYFTADITEK</sequence>
<comment type="similarity">
    <text evidence="2 4">Belongs to the bacterial solute-binding protein 3 family.</text>
</comment>
<evidence type="ECO:0000256" key="2">
    <source>
        <dbReference type="ARBA" id="ARBA00010333"/>
    </source>
</evidence>
<dbReference type="Proteomes" id="UP000051697">
    <property type="component" value="Unassembled WGS sequence"/>
</dbReference>
<keyword evidence="3" id="KW-0732">Signal</keyword>
<gene>
    <name evidence="6" type="ORF">FC70_GL001095</name>
</gene>
<evidence type="ECO:0000259" key="5">
    <source>
        <dbReference type="SMART" id="SM00062"/>
    </source>
</evidence>
<dbReference type="Gene3D" id="3.40.190.10">
    <property type="entry name" value="Periplasmic binding protein-like II"/>
    <property type="match status" value="2"/>
</dbReference>
<evidence type="ECO:0000313" key="6">
    <source>
        <dbReference type="EMBL" id="KRL55498.1"/>
    </source>
</evidence>
<dbReference type="InterPro" id="IPR018313">
    <property type="entry name" value="SBP_3_CS"/>
</dbReference>
<dbReference type="PATRIC" id="fig|1423778.4.peg.1129"/>
<dbReference type="STRING" id="1423778.FC70_GL001095"/>
<dbReference type="SMART" id="SM00062">
    <property type="entry name" value="PBPb"/>
    <property type="match status" value="1"/>
</dbReference>
<evidence type="ECO:0000313" key="7">
    <source>
        <dbReference type="Proteomes" id="UP000051697"/>
    </source>
</evidence>
<dbReference type="PANTHER" id="PTHR35936:SF34">
    <property type="entry name" value="ABC TRANSPORTER EXTRACELLULAR-BINDING PROTEIN YCKB-RELATED"/>
    <property type="match status" value="1"/>
</dbReference>
<organism evidence="6 7">
    <name type="scientific">Paucilactobacillus oligofermentans DSM 15707 = LMG 22743</name>
    <dbReference type="NCBI Taxonomy" id="1423778"/>
    <lineage>
        <taxon>Bacteria</taxon>
        <taxon>Bacillati</taxon>
        <taxon>Bacillota</taxon>
        <taxon>Bacilli</taxon>
        <taxon>Lactobacillales</taxon>
        <taxon>Lactobacillaceae</taxon>
        <taxon>Paucilactobacillus</taxon>
    </lineage>
</organism>
<dbReference type="PANTHER" id="PTHR35936">
    <property type="entry name" value="MEMBRANE-BOUND LYTIC MUREIN TRANSGLYCOSYLASE F"/>
    <property type="match status" value="1"/>
</dbReference>
<dbReference type="SUPFAM" id="SSF53850">
    <property type="entry name" value="Periplasmic binding protein-like II"/>
    <property type="match status" value="1"/>
</dbReference>
<name>A0A0R1RLE0_9LACO</name>
<feature type="domain" description="Solute-binding protein family 3/N-terminal" evidence="5">
    <location>
        <begin position="46"/>
        <end position="269"/>
    </location>
</feature>
<dbReference type="Pfam" id="PF00497">
    <property type="entry name" value="SBP_bac_3"/>
    <property type="match status" value="1"/>
</dbReference>